<evidence type="ECO:0000313" key="3">
    <source>
        <dbReference type="Proteomes" id="UP000004095"/>
    </source>
</evidence>
<dbReference type="Proteomes" id="UP000004095">
    <property type="component" value="Unassembled WGS sequence"/>
</dbReference>
<dbReference type="EMBL" id="AAWS01000007">
    <property type="protein sequence ID" value="EAY30323.1"/>
    <property type="molecule type" value="Genomic_DNA"/>
</dbReference>
<keyword evidence="3" id="KW-1185">Reference proteome</keyword>
<dbReference type="OrthoDB" id="8450910at2"/>
<name>A1ZH54_MICM2</name>
<reference evidence="2 3" key="1">
    <citation type="submission" date="2007-01" db="EMBL/GenBank/DDBJ databases">
        <authorList>
            <person name="Haygood M."/>
            <person name="Podell S."/>
            <person name="Anderson C."/>
            <person name="Hopkinson B."/>
            <person name="Roe K."/>
            <person name="Barbeau K."/>
            <person name="Gaasterland T."/>
            <person name="Ferriera S."/>
            <person name="Johnson J."/>
            <person name="Kravitz S."/>
            <person name="Beeson K."/>
            <person name="Sutton G."/>
            <person name="Rogers Y.-H."/>
            <person name="Friedman R."/>
            <person name="Frazier M."/>
            <person name="Venter J.C."/>
        </authorList>
    </citation>
    <scope>NUCLEOTIDE SEQUENCE [LARGE SCALE GENOMIC DNA]</scope>
    <source>
        <strain evidence="2 3">ATCC 23134</strain>
    </source>
</reference>
<gene>
    <name evidence="2" type="ORF">M23134_08152</name>
</gene>
<sequence length="76" mass="8963">MTRFKRVHIHSSLITSVAYDAFSKVLEVVFCRGGIYEYANVDKQEYQNLLNSKSVGLYFNGNIRNRKEERFIKVRD</sequence>
<evidence type="ECO:0000313" key="2">
    <source>
        <dbReference type="EMBL" id="EAY30323.1"/>
    </source>
</evidence>
<dbReference type="AlphaFoldDB" id="A1ZH54"/>
<organism evidence="2 3">
    <name type="scientific">Microscilla marina ATCC 23134</name>
    <dbReference type="NCBI Taxonomy" id="313606"/>
    <lineage>
        <taxon>Bacteria</taxon>
        <taxon>Pseudomonadati</taxon>
        <taxon>Bacteroidota</taxon>
        <taxon>Cytophagia</taxon>
        <taxon>Cytophagales</taxon>
        <taxon>Microscillaceae</taxon>
        <taxon>Microscilla</taxon>
    </lineage>
</organism>
<dbReference type="RefSeq" id="WP_002695262.1">
    <property type="nucleotide sequence ID" value="NZ_AAWS01000007.1"/>
</dbReference>
<accession>A1ZH54</accession>
<dbReference type="InterPro" id="IPR025309">
    <property type="entry name" value="KTSC_dom"/>
</dbReference>
<proteinExistence type="predicted"/>
<comment type="caution">
    <text evidence="2">The sequence shown here is derived from an EMBL/GenBank/DDBJ whole genome shotgun (WGS) entry which is preliminary data.</text>
</comment>
<evidence type="ECO:0000259" key="1">
    <source>
        <dbReference type="Pfam" id="PF13619"/>
    </source>
</evidence>
<dbReference type="Pfam" id="PF13619">
    <property type="entry name" value="KTSC"/>
    <property type="match status" value="1"/>
</dbReference>
<feature type="domain" description="KTSC" evidence="1">
    <location>
        <begin position="11"/>
        <end position="66"/>
    </location>
</feature>
<protein>
    <recommendedName>
        <fullName evidence="1">KTSC domain-containing protein</fullName>
    </recommendedName>
</protein>